<dbReference type="SUPFAM" id="SSF53448">
    <property type="entry name" value="Nucleotide-diphospho-sugar transferases"/>
    <property type="match status" value="1"/>
</dbReference>
<dbReference type="EMBL" id="UINC01097441">
    <property type="protein sequence ID" value="SVC55140.1"/>
    <property type="molecule type" value="Genomic_DNA"/>
</dbReference>
<dbReference type="PANTHER" id="PTHR43685">
    <property type="entry name" value="GLYCOSYLTRANSFERASE"/>
    <property type="match status" value="1"/>
</dbReference>
<dbReference type="Pfam" id="PF00535">
    <property type="entry name" value="Glycos_transf_2"/>
    <property type="match status" value="1"/>
</dbReference>
<feature type="non-terminal residue" evidence="2">
    <location>
        <position position="206"/>
    </location>
</feature>
<dbReference type="PANTHER" id="PTHR43685:SF2">
    <property type="entry name" value="GLYCOSYLTRANSFERASE 2-LIKE DOMAIN-CONTAINING PROTEIN"/>
    <property type="match status" value="1"/>
</dbReference>
<dbReference type="InterPro" id="IPR001173">
    <property type="entry name" value="Glyco_trans_2-like"/>
</dbReference>
<evidence type="ECO:0000259" key="1">
    <source>
        <dbReference type="Pfam" id="PF00535"/>
    </source>
</evidence>
<evidence type="ECO:0000313" key="2">
    <source>
        <dbReference type="EMBL" id="SVC55140.1"/>
    </source>
</evidence>
<proteinExistence type="predicted"/>
<organism evidence="2">
    <name type="scientific">marine metagenome</name>
    <dbReference type="NCBI Taxonomy" id="408172"/>
    <lineage>
        <taxon>unclassified sequences</taxon>
        <taxon>metagenomes</taxon>
        <taxon>ecological metagenomes</taxon>
    </lineage>
</organism>
<accession>A0A382N2Z7</accession>
<name>A0A382N2Z7_9ZZZZ</name>
<dbReference type="InterPro" id="IPR029044">
    <property type="entry name" value="Nucleotide-diphossugar_trans"/>
</dbReference>
<dbReference type="InterPro" id="IPR050834">
    <property type="entry name" value="Glycosyltransf_2"/>
</dbReference>
<gene>
    <name evidence="2" type="ORF">METZ01_LOCUS307994</name>
</gene>
<sequence>MNISVIIPTFERKHLIGRALDSVLKQTQPAREVVVIDDGSSDGTAGWIKKAYPSIILIEQKNRGVSAARNTGIRNAKSKWVALLDSDDEWLPEKLEAQVKLLQKNENKLFCHTNEIWIRNGVRVNPMKKHQKFGGMIFNECLDICRISPSSSLFCRALLDDVGWFDETLPICEDYDLWLRVTAKYPVLFVDEPLIIKYGGHSDQLS</sequence>
<dbReference type="Gene3D" id="3.90.550.10">
    <property type="entry name" value="Spore Coat Polysaccharide Biosynthesis Protein SpsA, Chain A"/>
    <property type="match status" value="1"/>
</dbReference>
<reference evidence="2" key="1">
    <citation type="submission" date="2018-05" db="EMBL/GenBank/DDBJ databases">
        <authorList>
            <person name="Lanie J.A."/>
            <person name="Ng W.-L."/>
            <person name="Kazmierczak K.M."/>
            <person name="Andrzejewski T.M."/>
            <person name="Davidsen T.M."/>
            <person name="Wayne K.J."/>
            <person name="Tettelin H."/>
            <person name="Glass J.I."/>
            <person name="Rusch D."/>
            <person name="Podicherti R."/>
            <person name="Tsui H.-C.T."/>
            <person name="Winkler M.E."/>
        </authorList>
    </citation>
    <scope>NUCLEOTIDE SEQUENCE</scope>
</reference>
<feature type="domain" description="Glycosyltransferase 2-like" evidence="1">
    <location>
        <begin position="4"/>
        <end position="162"/>
    </location>
</feature>
<dbReference type="AlphaFoldDB" id="A0A382N2Z7"/>
<protein>
    <recommendedName>
        <fullName evidence="1">Glycosyltransferase 2-like domain-containing protein</fullName>
    </recommendedName>
</protein>